<dbReference type="Gene3D" id="1.20.1250.20">
    <property type="entry name" value="MFS general substrate transporter like domains"/>
    <property type="match status" value="1"/>
</dbReference>
<evidence type="ECO:0000256" key="4">
    <source>
        <dbReference type="ARBA" id="ARBA00022692"/>
    </source>
</evidence>
<reference evidence="10" key="1">
    <citation type="submission" date="2017-01" db="EMBL/GenBank/DDBJ databases">
        <authorList>
            <person name="Varghese N."/>
            <person name="Submissions S."/>
        </authorList>
    </citation>
    <scope>NUCLEOTIDE SEQUENCE [LARGE SCALE GENOMIC DNA]</scope>
    <source>
        <strain evidence="10">3bp</strain>
    </source>
</reference>
<name>A0A1N6N415_9MICO</name>
<accession>A0A1N6N415</accession>
<evidence type="ECO:0000256" key="2">
    <source>
        <dbReference type="ARBA" id="ARBA00022448"/>
    </source>
</evidence>
<evidence type="ECO:0000313" key="10">
    <source>
        <dbReference type="Proteomes" id="UP000186235"/>
    </source>
</evidence>
<feature type="transmembrane region" description="Helical" evidence="7">
    <location>
        <begin position="174"/>
        <end position="199"/>
    </location>
</feature>
<evidence type="ECO:0000256" key="5">
    <source>
        <dbReference type="ARBA" id="ARBA00022989"/>
    </source>
</evidence>
<protein>
    <submittedName>
        <fullName evidence="9">Predicted arabinose efflux permease, MFS family</fullName>
    </submittedName>
</protein>
<feature type="transmembrane region" description="Helical" evidence="7">
    <location>
        <begin position="363"/>
        <end position="381"/>
    </location>
</feature>
<keyword evidence="4 7" id="KW-0812">Transmembrane</keyword>
<comment type="subcellular location">
    <subcellularLocation>
        <location evidence="1">Cell membrane</location>
        <topology evidence="1">Multi-pass membrane protein</topology>
    </subcellularLocation>
</comment>
<proteinExistence type="predicted"/>
<dbReference type="Pfam" id="PF05977">
    <property type="entry name" value="MFS_3"/>
    <property type="match status" value="1"/>
</dbReference>
<feature type="transmembrane region" description="Helical" evidence="7">
    <location>
        <begin position="324"/>
        <end position="342"/>
    </location>
</feature>
<evidence type="ECO:0000256" key="7">
    <source>
        <dbReference type="SAM" id="Phobius"/>
    </source>
</evidence>
<dbReference type="InterPro" id="IPR036259">
    <property type="entry name" value="MFS_trans_sf"/>
</dbReference>
<feature type="transmembrane region" description="Helical" evidence="7">
    <location>
        <begin position="97"/>
        <end position="125"/>
    </location>
</feature>
<dbReference type="EMBL" id="FTMI01000001">
    <property type="protein sequence ID" value="SIP86817.1"/>
    <property type="molecule type" value="Genomic_DNA"/>
</dbReference>
<feature type="transmembrane region" description="Helical" evidence="7">
    <location>
        <begin position="270"/>
        <end position="289"/>
    </location>
</feature>
<dbReference type="Proteomes" id="UP000186235">
    <property type="component" value="Unassembled WGS sequence"/>
</dbReference>
<gene>
    <name evidence="9" type="ORF">SAMN05518682_0111</name>
</gene>
<keyword evidence="6 7" id="KW-0472">Membrane</keyword>
<dbReference type="CDD" id="cd06173">
    <property type="entry name" value="MFS_MefA_like"/>
    <property type="match status" value="1"/>
</dbReference>
<feature type="transmembrane region" description="Helical" evidence="7">
    <location>
        <begin position="301"/>
        <end position="318"/>
    </location>
</feature>
<sequence length="445" mass="45479">MLGDMASRPGRHRPAAAPLGAAFRRLWAASTVSNLADGVLKVALPLVAVRYTESPALVAGLTFALTLPWLLFALPAGALADRLDRRLAMVGANVARAVLVVALAAVALVPDAGSVAVLYVVAFAVGVTETLYDTSAQSILPQVVPRTALPRANGRLYAAELTANQFVGPPLGGLLVAAGAAVAFGVPGALWALAVVLLLGLPGTYRTVRATRTTLRADVAEGLRFLWHDRILRTLAMMVGGINFASNAAFAVFVLYAVGPDSPLGLSEPAYGVLLTATAVGAFAGSFVAERVVGTIGRARSLALTILGTVALVGVPAVTTSAWVIGAVFAVGGAGIAVWNVVTLSLRQRITPDALLGRLNACYRLLAWGTLPLGAAVGGLLGELFGLRTVFVVMAVVSGATLLGMLVVDDRAMDAAEAAADARDADARAAEAARAGAEAEPQPES</sequence>
<keyword evidence="5 7" id="KW-1133">Transmembrane helix</keyword>
<evidence type="ECO:0000259" key="8">
    <source>
        <dbReference type="PROSITE" id="PS50850"/>
    </source>
</evidence>
<dbReference type="PANTHER" id="PTHR23513:SF6">
    <property type="entry name" value="MAJOR FACILITATOR SUPERFAMILY ASSOCIATED DOMAIN-CONTAINING PROTEIN"/>
    <property type="match status" value="1"/>
</dbReference>
<dbReference type="GO" id="GO:0005886">
    <property type="term" value="C:plasma membrane"/>
    <property type="evidence" value="ECO:0007669"/>
    <property type="project" value="UniProtKB-SubCell"/>
</dbReference>
<evidence type="ECO:0000313" key="9">
    <source>
        <dbReference type="EMBL" id="SIP86817.1"/>
    </source>
</evidence>
<feature type="transmembrane region" description="Helical" evidence="7">
    <location>
        <begin position="387"/>
        <end position="408"/>
    </location>
</feature>
<dbReference type="InterPro" id="IPR020846">
    <property type="entry name" value="MFS_dom"/>
</dbReference>
<evidence type="ECO:0000256" key="1">
    <source>
        <dbReference type="ARBA" id="ARBA00004651"/>
    </source>
</evidence>
<keyword evidence="10" id="KW-1185">Reference proteome</keyword>
<dbReference type="SUPFAM" id="SSF103473">
    <property type="entry name" value="MFS general substrate transporter"/>
    <property type="match status" value="1"/>
</dbReference>
<dbReference type="AlphaFoldDB" id="A0A1N6N415"/>
<feature type="domain" description="Major facilitator superfamily (MFS) profile" evidence="8">
    <location>
        <begin position="22"/>
        <end position="413"/>
    </location>
</feature>
<dbReference type="GO" id="GO:0022857">
    <property type="term" value="F:transmembrane transporter activity"/>
    <property type="evidence" value="ECO:0007669"/>
    <property type="project" value="InterPro"/>
</dbReference>
<dbReference type="PANTHER" id="PTHR23513">
    <property type="entry name" value="INTEGRAL MEMBRANE EFFLUX PROTEIN-RELATED"/>
    <property type="match status" value="1"/>
</dbReference>
<evidence type="ECO:0000256" key="6">
    <source>
        <dbReference type="ARBA" id="ARBA00023136"/>
    </source>
</evidence>
<dbReference type="InterPro" id="IPR010290">
    <property type="entry name" value="TM_effector"/>
</dbReference>
<feature type="transmembrane region" description="Helical" evidence="7">
    <location>
        <begin position="56"/>
        <end position="76"/>
    </location>
</feature>
<organism evidence="9 10">
    <name type="scientific">Cellulosimicrobium aquatile</name>
    <dbReference type="NCBI Taxonomy" id="1612203"/>
    <lineage>
        <taxon>Bacteria</taxon>
        <taxon>Bacillati</taxon>
        <taxon>Actinomycetota</taxon>
        <taxon>Actinomycetes</taxon>
        <taxon>Micrococcales</taxon>
        <taxon>Promicromonosporaceae</taxon>
        <taxon>Cellulosimicrobium</taxon>
    </lineage>
</organism>
<evidence type="ECO:0000256" key="3">
    <source>
        <dbReference type="ARBA" id="ARBA00022475"/>
    </source>
</evidence>
<keyword evidence="3" id="KW-1003">Cell membrane</keyword>
<dbReference type="PROSITE" id="PS50850">
    <property type="entry name" value="MFS"/>
    <property type="match status" value="1"/>
</dbReference>
<keyword evidence="2" id="KW-0813">Transport</keyword>
<feature type="transmembrane region" description="Helical" evidence="7">
    <location>
        <begin position="234"/>
        <end position="258"/>
    </location>
</feature>